<feature type="DNA-binding region" description="H-T-H motif" evidence="2">
    <location>
        <begin position="29"/>
        <end position="48"/>
    </location>
</feature>
<evidence type="ECO:0000259" key="4">
    <source>
        <dbReference type="PROSITE" id="PS50977"/>
    </source>
</evidence>
<reference evidence="5 6" key="1">
    <citation type="submission" date="2024-06" db="EMBL/GenBank/DDBJ databases">
        <title>The Natural Products Discovery Center: Release of the First 8490 Sequenced Strains for Exploring Actinobacteria Biosynthetic Diversity.</title>
        <authorList>
            <person name="Kalkreuter E."/>
            <person name="Kautsar S.A."/>
            <person name="Yang D."/>
            <person name="Bader C.D."/>
            <person name="Teijaro C.N."/>
            <person name="Fluegel L."/>
            <person name="Davis C.M."/>
            <person name="Simpson J.R."/>
            <person name="Lauterbach L."/>
            <person name="Steele A.D."/>
            <person name="Gui C."/>
            <person name="Meng S."/>
            <person name="Li G."/>
            <person name="Viehrig K."/>
            <person name="Ye F."/>
            <person name="Su P."/>
            <person name="Kiefer A.F."/>
            <person name="Nichols A."/>
            <person name="Cepeda A.J."/>
            <person name="Yan W."/>
            <person name="Fan B."/>
            <person name="Jiang Y."/>
            <person name="Adhikari A."/>
            <person name="Zheng C.-J."/>
            <person name="Schuster L."/>
            <person name="Cowan T.M."/>
            <person name="Smanski M.J."/>
            <person name="Chevrette M.G."/>
            <person name="De Carvalho L.P.S."/>
            <person name="Shen B."/>
        </authorList>
    </citation>
    <scope>NUCLEOTIDE SEQUENCE [LARGE SCALE GENOMIC DNA]</scope>
    <source>
        <strain evidence="5 6">NPDC049574</strain>
    </source>
</reference>
<dbReference type="EMBL" id="JBFARM010000012">
    <property type="protein sequence ID" value="MEV4290818.1"/>
    <property type="molecule type" value="Genomic_DNA"/>
</dbReference>
<proteinExistence type="predicted"/>
<dbReference type="SUPFAM" id="SSF46689">
    <property type="entry name" value="Homeodomain-like"/>
    <property type="match status" value="1"/>
</dbReference>
<dbReference type="Gene3D" id="1.10.357.10">
    <property type="entry name" value="Tetracycline Repressor, domain 2"/>
    <property type="match status" value="1"/>
</dbReference>
<dbReference type="Proteomes" id="UP001552427">
    <property type="component" value="Unassembled WGS sequence"/>
</dbReference>
<dbReference type="InterPro" id="IPR009057">
    <property type="entry name" value="Homeodomain-like_sf"/>
</dbReference>
<keyword evidence="6" id="KW-1185">Reference proteome</keyword>
<protein>
    <submittedName>
        <fullName evidence="5">Helix-turn-helix domain-containing protein</fullName>
    </submittedName>
</protein>
<dbReference type="InterPro" id="IPR001647">
    <property type="entry name" value="HTH_TetR"/>
</dbReference>
<feature type="compositionally biased region" description="Pro residues" evidence="3">
    <location>
        <begin position="207"/>
        <end position="225"/>
    </location>
</feature>
<gene>
    <name evidence="5" type="ORF">AB0K40_35355</name>
</gene>
<organism evidence="5 6">
    <name type="scientific">Nonomuraea bangladeshensis</name>
    <dbReference type="NCBI Taxonomy" id="404385"/>
    <lineage>
        <taxon>Bacteria</taxon>
        <taxon>Bacillati</taxon>
        <taxon>Actinomycetota</taxon>
        <taxon>Actinomycetes</taxon>
        <taxon>Streptosporangiales</taxon>
        <taxon>Streptosporangiaceae</taxon>
        <taxon>Nonomuraea</taxon>
    </lineage>
</organism>
<name>A0ABV3HE58_9ACTN</name>
<feature type="region of interest" description="Disordered" evidence="3">
    <location>
        <begin position="206"/>
        <end position="225"/>
    </location>
</feature>
<comment type="caution">
    <text evidence="5">The sequence shown here is derived from an EMBL/GenBank/DDBJ whole genome shotgun (WGS) entry which is preliminary data.</text>
</comment>
<evidence type="ECO:0000256" key="2">
    <source>
        <dbReference type="PROSITE-ProRule" id="PRU00335"/>
    </source>
</evidence>
<sequence>MARPRTHDLDQLLDVAERLVADHGPERFTVRGLAAASGVSNGAIYHAFGSLPVLLGRLWLRAAGEFLDLQTELADAAYEAGGPDGAAEAVVAAAGTPAVFADRRPAAARMLISVRRDQLLGPEVPEELTEAMFALDKRLVALLIRLSRGLWGRADGAGVEVITVCVVDLPTALFRRALTAPTADGKPVVTEDCRERLRTAVRAVLTLPPPPPNTRPAPAKPSPPR</sequence>
<evidence type="ECO:0000313" key="6">
    <source>
        <dbReference type="Proteomes" id="UP001552427"/>
    </source>
</evidence>
<evidence type="ECO:0000256" key="3">
    <source>
        <dbReference type="SAM" id="MobiDB-lite"/>
    </source>
</evidence>
<evidence type="ECO:0000256" key="1">
    <source>
        <dbReference type="ARBA" id="ARBA00023125"/>
    </source>
</evidence>
<dbReference type="RefSeq" id="WP_364458273.1">
    <property type="nucleotide sequence ID" value="NZ_JBFARM010000012.1"/>
</dbReference>
<accession>A0ABV3HE58</accession>
<keyword evidence="1 2" id="KW-0238">DNA-binding</keyword>
<feature type="domain" description="HTH tetR-type" evidence="4">
    <location>
        <begin position="6"/>
        <end position="66"/>
    </location>
</feature>
<dbReference type="Pfam" id="PF00440">
    <property type="entry name" value="TetR_N"/>
    <property type="match status" value="1"/>
</dbReference>
<dbReference type="PROSITE" id="PS50977">
    <property type="entry name" value="HTH_TETR_2"/>
    <property type="match status" value="1"/>
</dbReference>
<evidence type="ECO:0000313" key="5">
    <source>
        <dbReference type="EMBL" id="MEV4290818.1"/>
    </source>
</evidence>